<keyword evidence="1" id="KW-0723">Serine/threonine-protein kinase</keyword>
<name>A0ABT6T2L3_9ACTN</name>
<keyword evidence="3" id="KW-0547">Nucleotide-binding</keyword>
<dbReference type="PANTHER" id="PTHR35526:SF3">
    <property type="entry name" value="ANTI-SIGMA-F FACTOR RSBW"/>
    <property type="match status" value="1"/>
</dbReference>
<keyword evidence="1" id="KW-0418">Kinase</keyword>
<keyword evidence="1" id="KW-0808">Transferase</keyword>
<evidence type="ECO:0000313" key="4">
    <source>
        <dbReference type="Proteomes" id="UP001237105"/>
    </source>
</evidence>
<dbReference type="InterPro" id="IPR036890">
    <property type="entry name" value="HATPase_C_sf"/>
</dbReference>
<dbReference type="CDD" id="cd16936">
    <property type="entry name" value="HATPase_RsbW-like"/>
    <property type="match status" value="1"/>
</dbReference>
<accession>A0ABT6T2L3</accession>
<proteinExistence type="predicted"/>
<keyword evidence="4" id="KW-1185">Reference proteome</keyword>
<gene>
    <name evidence="3" type="ORF">QIT00_25620</name>
</gene>
<dbReference type="Pfam" id="PF13581">
    <property type="entry name" value="HATPase_c_2"/>
    <property type="match status" value="1"/>
</dbReference>
<organism evidence="3 4">
    <name type="scientific">Streptomyces luteolus</name>
    <dbReference type="NCBI Taxonomy" id="3043615"/>
    <lineage>
        <taxon>Bacteria</taxon>
        <taxon>Bacillati</taxon>
        <taxon>Actinomycetota</taxon>
        <taxon>Actinomycetes</taxon>
        <taxon>Kitasatosporales</taxon>
        <taxon>Streptomycetaceae</taxon>
        <taxon>Streptomyces</taxon>
    </lineage>
</organism>
<evidence type="ECO:0000256" key="1">
    <source>
        <dbReference type="ARBA" id="ARBA00022527"/>
    </source>
</evidence>
<keyword evidence="3" id="KW-0067">ATP-binding</keyword>
<sequence length="155" mass="16481">MSQSNTSHSCQERMAERYTPRCLQKSAAPIEADAFHDTFLPDPSAVARMRDSTAAFLRRFGLTGPVASSVVLVVSELVTNAITHGHGEVGLAIRVADGTISVSVTDENTAPAVLKEAGPNDLSGRGMALVEAYSDRWGSNGEETWCEFRNAGIAA</sequence>
<dbReference type="GO" id="GO:0005524">
    <property type="term" value="F:ATP binding"/>
    <property type="evidence" value="ECO:0007669"/>
    <property type="project" value="UniProtKB-KW"/>
</dbReference>
<evidence type="ECO:0000313" key="3">
    <source>
        <dbReference type="EMBL" id="MDI3421891.1"/>
    </source>
</evidence>
<reference evidence="3 4" key="1">
    <citation type="submission" date="2023-05" db="EMBL/GenBank/DDBJ databases">
        <title>Draft genome sequence of Streptomyces sp. B-S-A12 isolated from a cave soil in Thailand.</title>
        <authorList>
            <person name="Chamroensaksri N."/>
            <person name="Muangham S."/>
        </authorList>
    </citation>
    <scope>NUCLEOTIDE SEQUENCE [LARGE SCALE GENOMIC DNA]</scope>
    <source>
        <strain evidence="3 4">B-S-A12</strain>
    </source>
</reference>
<dbReference type="InterPro" id="IPR003594">
    <property type="entry name" value="HATPase_dom"/>
</dbReference>
<dbReference type="Proteomes" id="UP001237105">
    <property type="component" value="Unassembled WGS sequence"/>
</dbReference>
<dbReference type="PANTHER" id="PTHR35526">
    <property type="entry name" value="ANTI-SIGMA-F FACTOR RSBW-RELATED"/>
    <property type="match status" value="1"/>
</dbReference>
<feature type="domain" description="Histidine kinase/HSP90-like ATPase" evidence="2">
    <location>
        <begin position="41"/>
        <end position="139"/>
    </location>
</feature>
<comment type="caution">
    <text evidence="3">The sequence shown here is derived from an EMBL/GenBank/DDBJ whole genome shotgun (WGS) entry which is preliminary data.</text>
</comment>
<dbReference type="RefSeq" id="WP_282537750.1">
    <property type="nucleotide sequence ID" value="NZ_JASCIS010000029.1"/>
</dbReference>
<dbReference type="InterPro" id="IPR050267">
    <property type="entry name" value="Anti-sigma-factor_SerPK"/>
</dbReference>
<dbReference type="SUPFAM" id="SSF55874">
    <property type="entry name" value="ATPase domain of HSP90 chaperone/DNA topoisomerase II/histidine kinase"/>
    <property type="match status" value="1"/>
</dbReference>
<dbReference type="EMBL" id="JASCIS010000029">
    <property type="protein sequence ID" value="MDI3421891.1"/>
    <property type="molecule type" value="Genomic_DNA"/>
</dbReference>
<protein>
    <submittedName>
        <fullName evidence="3">ATP-binding protein</fullName>
    </submittedName>
</protein>
<evidence type="ECO:0000259" key="2">
    <source>
        <dbReference type="Pfam" id="PF13581"/>
    </source>
</evidence>
<dbReference type="Gene3D" id="3.30.565.10">
    <property type="entry name" value="Histidine kinase-like ATPase, C-terminal domain"/>
    <property type="match status" value="1"/>
</dbReference>